<dbReference type="EMBL" id="HBJA01093735">
    <property type="protein sequence ID" value="CAE0821357.1"/>
    <property type="molecule type" value="Transcribed_RNA"/>
</dbReference>
<dbReference type="AlphaFoldDB" id="A0A7S4LD05"/>
<gene>
    <name evidence="2" type="ORF">EGYM00163_LOCUS32531</name>
</gene>
<name>A0A7S4LD05_9EUGL</name>
<sequence>MVAQGLSKILQAPSPQQAASPGHVSWQAVKRWESAANNIFWFMDRHTPRRISVGPFWHSKLTGRPPLTCGRGWVTIHTTLQQSGNAQPQACTQERMRARKVTHLSMS</sequence>
<reference evidence="2" key="1">
    <citation type="submission" date="2021-01" db="EMBL/GenBank/DDBJ databases">
        <authorList>
            <person name="Corre E."/>
            <person name="Pelletier E."/>
            <person name="Niang G."/>
            <person name="Scheremetjew M."/>
            <person name="Finn R."/>
            <person name="Kale V."/>
            <person name="Holt S."/>
            <person name="Cochrane G."/>
            <person name="Meng A."/>
            <person name="Brown T."/>
            <person name="Cohen L."/>
        </authorList>
    </citation>
    <scope>NUCLEOTIDE SEQUENCE</scope>
    <source>
        <strain evidence="2">CCMP1594</strain>
    </source>
</reference>
<evidence type="ECO:0000313" key="2">
    <source>
        <dbReference type="EMBL" id="CAE0821357.1"/>
    </source>
</evidence>
<organism evidence="2">
    <name type="scientific">Eutreptiella gymnastica</name>
    <dbReference type="NCBI Taxonomy" id="73025"/>
    <lineage>
        <taxon>Eukaryota</taxon>
        <taxon>Discoba</taxon>
        <taxon>Euglenozoa</taxon>
        <taxon>Euglenida</taxon>
        <taxon>Spirocuta</taxon>
        <taxon>Euglenophyceae</taxon>
        <taxon>Eutreptiales</taxon>
        <taxon>Eutreptiaceae</taxon>
        <taxon>Eutreptiella</taxon>
    </lineage>
</organism>
<proteinExistence type="predicted"/>
<protein>
    <submittedName>
        <fullName evidence="2">Uncharacterized protein</fullName>
    </submittedName>
</protein>
<evidence type="ECO:0000256" key="1">
    <source>
        <dbReference type="SAM" id="MobiDB-lite"/>
    </source>
</evidence>
<feature type="region of interest" description="Disordered" evidence="1">
    <location>
        <begin position="1"/>
        <end position="22"/>
    </location>
</feature>
<accession>A0A7S4LD05</accession>